<sequence length="123" mass="12571">MLIAAGILMAVLGIAHSILGERHVIGFLLAQERLPPIAGGRSVAAGTIRFAWHVTSVLAIAIALALVLIGVDASLQTVVAGIGWTLIACALLPIVYTRGRHPSWAIFVVAGGLCAVSALTSAV</sequence>
<dbReference type="EMBL" id="CP094528">
    <property type="protein sequence ID" value="UOE42900.1"/>
    <property type="molecule type" value="Genomic_DNA"/>
</dbReference>
<keyword evidence="1" id="KW-0812">Transmembrane</keyword>
<evidence type="ECO:0000313" key="3">
    <source>
        <dbReference type="Proteomes" id="UP000832097"/>
    </source>
</evidence>
<dbReference type="RefSeq" id="WP_243553852.1">
    <property type="nucleotide sequence ID" value="NZ_CP094528.1"/>
</dbReference>
<feature type="transmembrane region" description="Helical" evidence="1">
    <location>
        <begin position="102"/>
        <end position="122"/>
    </location>
</feature>
<organism evidence="2 3">
    <name type="scientific">Agromyces larvae</name>
    <dbReference type="NCBI Taxonomy" id="2929802"/>
    <lineage>
        <taxon>Bacteria</taxon>
        <taxon>Bacillati</taxon>
        <taxon>Actinomycetota</taxon>
        <taxon>Actinomycetes</taxon>
        <taxon>Micrococcales</taxon>
        <taxon>Microbacteriaceae</taxon>
        <taxon>Agromyces</taxon>
    </lineage>
</organism>
<accession>A0ABY4BUS3</accession>
<gene>
    <name evidence="2" type="ORF">MTO99_11950</name>
</gene>
<feature type="transmembrane region" description="Helical" evidence="1">
    <location>
        <begin position="78"/>
        <end position="96"/>
    </location>
</feature>
<keyword evidence="1" id="KW-1133">Transmembrane helix</keyword>
<proteinExistence type="predicted"/>
<protein>
    <recommendedName>
        <fullName evidence="4">DUF3325 domain-containing protein</fullName>
    </recommendedName>
</protein>
<evidence type="ECO:0008006" key="4">
    <source>
        <dbReference type="Google" id="ProtNLM"/>
    </source>
</evidence>
<evidence type="ECO:0000256" key="1">
    <source>
        <dbReference type="SAM" id="Phobius"/>
    </source>
</evidence>
<keyword evidence="3" id="KW-1185">Reference proteome</keyword>
<reference evidence="2 3" key="1">
    <citation type="submission" date="2022-03" db="EMBL/GenBank/DDBJ databases">
        <title>Mucilaginibacter sp. isolated from the gut of Protaetia brevitarsis seulensis larvae.</title>
        <authorList>
            <person name="Won M."/>
            <person name="Kim S.-J."/>
            <person name="Kwon S.-W."/>
        </authorList>
    </citation>
    <scope>NUCLEOTIDE SEQUENCE [LARGE SCALE GENOMIC DNA]</scope>
    <source>
        <strain evidence="2 3">CFWR-12</strain>
    </source>
</reference>
<evidence type="ECO:0000313" key="2">
    <source>
        <dbReference type="EMBL" id="UOE42900.1"/>
    </source>
</evidence>
<feature type="transmembrane region" description="Helical" evidence="1">
    <location>
        <begin position="50"/>
        <end position="71"/>
    </location>
</feature>
<dbReference type="Proteomes" id="UP000832097">
    <property type="component" value="Chromosome"/>
</dbReference>
<name>A0ABY4BUS3_9MICO</name>
<keyword evidence="1" id="KW-0472">Membrane</keyword>